<feature type="transmembrane region" description="Helical" evidence="11">
    <location>
        <begin position="97"/>
        <end position="117"/>
    </location>
</feature>
<gene>
    <name evidence="11" type="primary">kup</name>
    <name evidence="15" type="synonym">kup_2</name>
    <name evidence="14" type="ORF">LP667_02150</name>
    <name evidence="15" type="ORF">LPPLD21_02805</name>
</gene>
<evidence type="ECO:0000256" key="7">
    <source>
        <dbReference type="ARBA" id="ARBA00022958"/>
    </source>
</evidence>
<dbReference type="GO" id="GO:0015293">
    <property type="term" value="F:symporter activity"/>
    <property type="evidence" value="ECO:0007669"/>
    <property type="project" value="UniProtKB-UniRule"/>
</dbReference>
<reference evidence="14 17" key="2">
    <citation type="submission" date="2018-10" db="EMBL/GenBank/DDBJ databases">
        <title>Genome seuquencing of Lactobacillus species.</title>
        <authorList>
            <person name="Baek C."/>
            <person name="Yi H."/>
        </authorList>
    </citation>
    <scope>NUCLEOTIDE SEQUENCE [LARGE SCALE GENOMIC DNA]</scope>
    <source>
        <strain evidence="14 17">DSM 10667</strain>
    </source>
</reference>
<comment type="similarity">
    <text evidence="11">Belongs to the HAK/KUP transporter (TC 2.A.72) family.</text>
</comment>
<dbReference type="Pfam" id="PF22776">
    <property type="entry name" value="K_trans_C"/>
    <property type="match status" value="1"/>
</dbReference>
<dbReference type="InterPro" id="IPR053951">
    <property type="entry name" value="K_trans_N"/>
</dbReference>
<feature type="transmembrane region" description="Helical" evidence="11">
    <location>
        <begin position="172"/>
        <end position="193"/>
    </location>
</feature>
<feature type="domain" description="K+ potassium transporter C-terminal" evidence="13">
    <location>
        <begin position="483"/>
        <end position="638"/>
    </location>
</feature>
<evidence type="ECO:0000313" key="14">
    <source>
        <dbReference type="EMBL" id="AYJ37711.1"/>
    </source>
</evidence>
<dbReference type="Proteomes" id="UP000277896">
    <property type="component" value="Chromosome"/>
</dbReference>
<keyword evidence="16" id="KW-1185">Reference proteome</keyword>
<feature type="transmembrane region" description="Helical" evidence="11">
    <location>
        <begin position="12"/>
        <end position="33"/>
    </location>
</feature>
<feature type="transmembrane region" description="Helical" evidence="11">
    <location>
        <begin position="250"/>
        <end position="272"/>
    </location>
</feature>
<feature type="transmembrane region" description="Helical" evidence="11">
    <location>
        <begin position="205"/>
        <end position="229"/>
    </location>
</feature>
<evidence type="ECO:0000256" key="10">
    <source>
        <dbReference type="ARBA" id="ARBA00023136"/>
    </source>
</evidence>
<keyword evidence="9 11" id="KW-0406">Ion transport</keyword>
<feature type="transmembrane region" description="Helical" evidence="11">
    <location>
        <begin position="53"/>
        <end position="76"/>
    </location>
</feature>
<evidence type="ECO:0000256" key="4">
    <source>
        <dbReference type="ARBA" id="ARBA00022538"/>
    </source>
</evidence>
<dbReference type="GO" id="GO:0005886">
    <property type="term" value="C:plasma membrane"/>
    <property type="evidence" value="ECO:0007669"/>
    <property type="project" value="UniProtKB-SubCell"/>
</dbReference>
<organism evidence="14 17">
    <name type="scientific">Lactiplantibacillus paraplantarum</name>
    <dbReference type="NCBI Taxonomy" id="60520"/>
    <lineage>
        <taxon>Bacteria</taxon>
        <taxon>Bacillati</taxon>
        <taxon>Bacillota</taxon>
        <taxon>Bacilli</taxon>
        <taxon>Lactobacillales</taxon>
        <taxon>Lactobacillaceae</taxon>
        <taxon>Lactiplantibacillus</taxon>
    </lineage>
</organism>
<evidence type="ECO:0000256" key="6">
    <source>
        <dbReference type="ARBA" id="ARBA00022847"/>
    </source>
</evidence>
<keyword evidence="5 11" id="KW-0812">Transmembrane</keyword>
<keyword evidence="7 11" id="KW-0630">Potassium</keyword>
<protein>
    <recommendedName>
        <fullName evidence="11">Probable potassium transport system protein Kup</fullName>
    </recommendedName>
</protein>
<evidence type="ECO:0000256" key="3">
    <source>
        <dbReference type="ARBA" id="ARBA00022475"/>
    </source>
</evidence>
<keyword evidence="6 11" id="KW-0769">Symport</keyword>
<keyword evidence="3 11" id="KW-1003">Cell membrane</keyword>
<feature type="transmembrane region" description="Helical" evidence="11">
    <location>
        <begin position="137"/>
        <end position="160"/>
    </location>
</feature>
<evidence type="ECO:0000256" key="2">
    <source>
        <dbReference type="ARBA" id="ARBA00022448"/>
    </source>
</evidence>
<dbReference type="RefSeq" id="WP_021732331.1">
    <property type="nucleotide sequence ID" value="NZ_AVAI01000143.1"/>
</dbReference>
<comment type="function">
    <text evidence="11">Transport of potassium into the cell. Likely operates as a K(+):H(+) symporter.</text>
</comment>
<dbReference type="AlphaFoldDB" id="A0AAD0TMT1"/>
<dbReference type="GO" id="GO:0015079">
    <property type="term" value="F:potassium ion transmembrane transporter activity"/>
    <property type="evidence" value="ECO:0007669"/>
    <property type="project" value="UniProtKB-UniRule"/>
</dbReference>
<dbReference type="Proteomes" id="UP000236162">
    <property type="component" value="Unassembled WGS sequence"/>
</dbReference>
<keyword evidence="10 11" id="KW-0472">Membrane</keyword>
<feature type="transmembrane region" description="Helical" evidence="11">
    <location>
        <begin position="292"/>
        <end position="323"/>
    </location>
</feature>
<evidence type="ECO:0000256" key="1">
    <source>
        <dbReference type="ARBA" id="ARBA00004141"/>
    </source>
</evidence>
<feature type="transmembrane region" description="Helical" evidence="11">
    <location>
        <begin position="344"/>
        <end position="365"/>
    </location>
</feature>
<dbReference type="InterPro" id="IPR003855">
    <property type="entry name" value="K+_transporter"/>
</dbReference>
<evidence type="ECO:0000259" key="13">
    <source>
        <dbReference type="Pfam" id="PF22776"/>
    </source>
</evidence>
<name>A0AAD0TMT1_9LACO</name>
<dbReference type="PANTHER" id="PTHR30540:SF83">
    <property type="entry name" value="K+ POTASSIUM TRANSPORTER"/>
    <property type="match status" value="1"/>
</dbReference>
<evidence type="ECO:0000313" key="15">
    <source>
        <dbReference type="EMBL" id="GBF03250.1"/>
    </source>
</evidence>
<evidence type="ECO:0000259" key="12">
    <source>
        <dbReference type="Pfam" id="PF02705"/>
    </source>
</evidence>
<comment type="catalytic activity">
    <reaction evidence="11">
        <text>K(+)(in) + H(+)(in) = K(+)(out) + H(+)(out)</text>
        <dbReference type="Rhea" id="RHEA:28490"/>
        <dbReference type="ChEBI" id="CHEBI:15378"/>
        <dbReference type="ChEBI" id="CHEBI:29103"/>
    </reaction>
</comment>
<dbReference type="EMBL" id="CP032744">
    <property type="protein sequence ID" value="AYJ37711.1"/>
    <property type="molecule type" value="Genomic_DNA"/>
</dbReference>
<evidence type="ECO:0000256" key="5">
    <source>
        <dbReference type="ARBA" id="ARBA00022692"/>
    </source>
</evidence>
<evidence type="ECO:0000313" key="17">
    <source>
        <dbReference type="Proteomes" id="UP000277896"/>
    </source>
</evidence>
<dbReference type="InterPro" id="IPR053952">
    <property type="entry name" value="K_trans_C"/>
</dbReference>
<feature type="transmembrane region" description="Helical" evidence="11">
    <location>
        <begin position="428"/>
        <end position="446"/>
    </location>
</feature>
<dbReference type="InterPro" id="IPR023051">
    <property type="entry name" value="Kup"/>
</dbReference>
<evidence type="ECO:0000256" key="9">
    <source>
        <dbReference type="ARBA" id="ARBA00023065"/>
    </source>
</evidence>
<dbReference type="EMBL" id="BDOR01000025">
    <property type="protein sequence ID" value="GBF03250.1"/>
    <property type="molecule type" value="Genomic_DNA"/>
</dbReference>
<evidence type="ECO:0000313" key="16">
    <source>
        <dbReference type="Proteomes" id="UP000236162"/>
    </source>
</evidence>
<keyword evidence="4 11" id="KW-0633">Potassium transport</keyword>
<dbReference type="Pfam" id="PF02705">
    <property type="entry name" value="K_trans"/>
    <property type="match status" value="1"/>
</dbReference>
<proteinExistence type="inferred from homology"/>
<sequence>MSNQSKFNKRRAAGLLVAMGVVYGDIGTSPLYVMKAIVTGQGGLQAIDEHFMFGAVSLVFWTMTLLTTIKYVLIALNADNHGEGGIFSLFALVRHRARWLVIPAMIGGAALLADGALTPAVTVTTAIEGLRDVPAYVQLFGTSQRTIILITLGIITLLFMLQRFGTNTIGKLFGPIMLGWFTFLGISGLVNLSQDWTILRALNPYYAWLLLISPANKMGILILGSVFLATTGAEALYSDLGHVGKTNIRLSWPYVKLCLLLSYFGQAAWILGPGQKFQGAVNPFFAMLPANLTMAAVVFATLAAIIASQSLISGSFTLVSEAIRLKLFPRLLTTYPGKAVGQMYLPVINWGLWGVTSILVIFFQTSERMEAAYGLAITLTMLMTTTLIYAFMRQKRVPVLGAGLLTGFFAMIELIFLIASAAKFWHGGYVAVGLALVIFVVMVVWYRGEQIVKQHNQPLSLRQYQDQLAKLRDDQTVDKFQTNVVFLTSRMNGDQVERKVLYSILDKWPKRADVYWFVNVTITDEPYTAEYTVDTLATDYLVTVKLYLGFRVRQDINRYLRTIVRDLMATGRLASQRQTYSVTPGRDVGDFRFVIIEEKLENGSQLSRLDRLVIETKLAIKKYATTPAKWFGLEFSEVTVETVPILFNGIPALPITEKKCTGAD</sequence>
<feature type="transmembrane region" description="Helical" evidence="11">
    <location>
        <begin position="399"/>
        <end position="422"/>
    </location>
</feature>
<keyword evidence="2 11" id="KW-0813">Transport</keyword>
<accession>A0AAD0TMT1</accession>
<evidence type="ECO:0000256" key="8">
    <source>
        <dbReference type="ARBA" id="ARBA00022989"/>
    </source>
</evidence>
<dbReference type="HAMAP" id="MF_01522">
    <property type="entry name" value="Kup"/>
    <property type="match status" value="1"/>
</dbReference>
<dbReference type="PANTHER" id="PTHR30540">
    <property type="entry name" value="OSMOTIC STRESS POTASSIUM TRANSPORTER"/>
    <property type="match status" value="1"/>
</dbReference>
<feature type="domain" description="K+ potassium transporter integral membrane" evidence="12">
    <location>
        <begin position="16"/>
        <end position="458"/>
    </location>
</feature>
<reference evidence="15 16" key="1">
    <citation type="submission" date="2017-04" db="EMBL/GenBank/DDBJ databases">
        <title>In vitro and in silico characterization of Lactobacillus paraplantarum D2-1, a starter culture for soymilk fermentation.</title>
        <authorList>
            <person name="Endo A."/>
            <person name="Sasaki F."/>
            <person name="Maeno S."/>
            <person name="Kanesaki Y."/>
            <person name="Kubota E."/>
            <person name="Torres G.A."/>
            <person name="Tomita S."/>
            <person name="Nakagawa J."/>
        </authorList>
    </citation>
    <scope>NUCLEOTIDE SEQUENCE [LARGE SCALE GENOMIC DNA]</scope>
    <source>
        <strain evidence="15 16">D2-1</strain>
    </source>
</reference>
<comment type="subcellular location">
    <subcellularLocation>
        <location evidence="11">Cell membrane</location>
        <topology evidence="11">Multi-pass membrane protein</topology>
    </subcellularLocation>
    <subcellularLocation>
        <location evidence="1">Membrane</location>
        <topology evidence="1">Multi-pass membrane protein</topology>
    </subcellularLocation>
</comment>
<feature type="transmembrane region" description="Helical" evidence="11">
    <location>
        <begin position="371"/>
        <end position="392"/>
    </location>
</feature>
<evidence type="ECO:0000256" key="11">
    <source>
        <dbReference type="HAMAP-Rule" id="MF_01522"/>
    </source>
</evidence>
<keyword evidence="8 11" id="KW-1133">Transmembrane helix</keyword>